<evidence type="ECO:0000256" key="6">
    <source>
        <dbReference type="ARBA" id="ARBA00023274"/>
    </source>
</evidence>
<dbReference type="KEGG" id="ssai:N0B31_06155"/>
<dbReference type="InterPro" id="IPR036967">
    <property type="entry name" value="Ribosomal_uS11_sf"/>
</dbReference>
<dbReference type="FunFam" id="3.30.420.80:FF:000007">
    <property type="entry name" value="30S ribosomal protein S11"/>
    <property type="match status" value="1"/>
</dbReference>
<evidence type="ECO:0000256" key="3">
    <source>
        <dbReference type="ARBA" id="ARBA00022730"/>
    </source>
</evidence>
<dbReference type="GO" id="GO:1990904">
    <property type="term" value="C:ribonucleoprotein complex"/>
    <property type="evidence" value="ECO:0007669"/>
    <property type="project" value="UniProtKB-KW"/>
</dbReference>
<dbReference type="NCBIfam" id="NF007176">
    <property type="entry name" value="PRK09607.1"/>
    <property type="match status" value="1"/>
</dbReference>
<protein>
    <recommendedName>
        <fullName evidence="7">Small ribosomal subunit protein uS11</fullName>
    </recommendedName>
</protein>
<comment type="function">
    <text evidence="7">Located on the platform of the 30S subunit.</text>
</comment>
<dbReference type="HAMAP" id="MF_01310">
    <property type="entry name" value="Ribosomal_uS11"/>
    <property type="match status" value="1"/>
</dbReference>
<dbReference type="GO" id="GO:0005840">
    <property type="term" value="C:ribosome"/>
    <property type="evidence" value="ECO:0007669"/>
    <property type="project" value="UniProtKB-KW"/>
</dbReference>
<dbReference type="SUPFAM" id="SSF53137">
    <property type="entry name" value="Translational machinery components"/>
    <property type="match status" value="1"/>
</dbReference>
<evidence type="ECO:0000256" key="1">
    <source>
        <dbReference type="ARBA" id="ARBA00006194"/>
    </source>
</evidence>
<keyword evidence="3 7" id="KW-0699">rRNA-binding</keyword>
<dbReference type="InterPro" id="IPR019961">
    <property type="entry name" value="Ribosomal_uS11_archaeal"/>
</dbReference>
<evidence type="ECO:0000256" key="5">
    <source>
        <dbReference type="ARBA" id="ARBA00022980"/>
    </source>
</evidence>
<dbReference type="Gene3D" id="3.30.420.80">
    <property type="entry name" value="Ribosomal protein S11"/>
    <property type="match status" value="1"/>
</dbReference>
<evidence type="ECO:0000256" key="8">
    <source>
        <dbReference type="RuleBase" id="RU003629"/>
    </source>
</evidence>
<evidence type="ECO:0000256" key="7">
    <source>
        <dbReference type="HAMAP-Rule" id="MF_01310"/>
    </source>
</evidence>
<sequence length="132" mass="13862">MSAEEGGKQDRWGVAHIYASFNNTILTVTDLTGAETIVKSSGGTVVKQNRDEASPYAAMQMAEVVAEEIKAAGIEGVHVRVRGPGGNQQKNPGPGAQATIRALARAGIEIGRIEDVTPIPHDGTRAPKNKGF</sequence>
<dbReference type="PANTHER" id="PTHR11759">
    <property type="entry name" value="40S RIBOSOMAL PROTEIN S14/30S RIBOSOMAL PROTEIN S11"/>
    <property type="match status" value="1"/>
</dbReference>
<keyword evidence="6 7" id="KW-0687">Ribonucleoprotein</keyword>
<evidence type="ECO:0000256" key="4">
    <source>
        <dbReference type="ARBA" id="ARBA00022884"/>
    </source>
</evidence>
<dbReference type="PIRSF" id="PIRSF002131">
    <property type="entry name" value="Ribosomal_S11"/>
    <property type="match status" value="1"/>
</dbReference>
<dbReference type="Proteomes" id="UP001057580">
    <property type="component" value="Chromosome"/>
</dbReference>
<name>A0A9E7R4S4_9EURY</name>
<dbReference type="GO" id="GO:0006412">
    <property type="term" value="P:translation"/>
    <property type="evidence" value="ECO:0007669"/>
    <property type="project" value="UniProtKB-UniRule"/>
</dbReference>
<proteinExistence type="inferred from homology"/>
<dbReference type="GO" id="GO:0019843">
    <property type="term" value="F:rRNA binding"/>
    <property type="evidence" value="ECO:0007669"/>
    <property type="project" value="UniProtKB-UniRule"/>
</dbReference>
<evidence type="ECO:0000313" key="9">
    <source>
        <dbReference type="EMBL" id="UWM55865.1"/>
    </source>
</evidence>
<accession>A0A9E7R4S4</accession>
<gene>
    <name evidence="7" type="primary">rps11</name>
    <name evidence="9" type="ORF">N0B31_06155</name>
</gene>
<organism evidence="9 10">
    <name type="scientific">Salinirubellus salinus</name>
    <dbReference type="NCBI Taxonomy" id="1364945"/>
    <lineage>
        <taxon>Archaea</taxon>
        <taxon>Methanobacteriati</taxon>
        <taxon>Methanobacteriota</taxon>
        <taxon>Stenosarchaea group</taxon>
        <taxon>Halobacteria</taxon>
        <taxon>Halobacteriales</taxon>
        <taxon>Natronomonadaceae</taxon>
        <taxon>Salinirubellus</taxon>
    </lineage>
</organism>
<keyword evidence="5 7" id="KW-0689">Ribosomal protein</keyword>
<keyword evidence="4 7" id="KW-0694">RNA-binding</keyword>
<evidence type="ECO:0000313" key="10">
    <source>
        <dbReference type="Proteomes" id="UP001057580"/>
    </source>
</evidence>
<dbReference type="GeneID" id="74941987"/>
<reference evidence="9" key="1">
    <citation type="submission" date="2022-09" db="EMBL/GenBank/DDBJ databases">
        <title>Diverse halophilic archaea isolated from saline environments.</title>
        <authorList>
            <person name="Cui H.-L."/>
        </authorList>
    </citation>
    <scope>NUCLEOTIDE SEQUENCE</scope>
    <source>
        <strain evidence="9">ZS-35-S2</strain>
    </source>
</reference>
<dbReference type="InterPro" id="IPR018102">
    <property type="entry name" value="Ribosomal_uS11_CS"/>
</dbReference>
<dbReference type="RefSeq" id="WP_260594976.1">
    <property type="nucleotide sequence ID" value="NZ_CP104003.1"/>
</dbReference>
<evidence type="ECO:0000256" key="2">
    <source>
        <dbReference type="ARBA" id="ARBA00011458"/>
    </source>
</evidence>
<dbReference type="GO" id="GO:0003735">
    <property type="term" value="F:structural constituent of ribosome"/>
    <property type="evidence" value="ECO:0007669"/>
    <property type="project" value="UniProtKB-UniRule"/>
</dbReference>
<dbReference type="EMBL" id="CP104003">
    <property type="protein sequence ID" value="UWM55865.1"/>
    <property type="molecule type" value="Genomic_DNA"/>
</dbReference>
<dbReference type="NCBIfam" id="TIGR03628">
    <property type="entry name" value="arch_S11P"/>
    <property type="match status" value="1"/>
</dbReference>
<dbReference type="AlphaFoldDB" id="A0A9E7R4S4"/>
<dbReference type="PROSITE" id="PS00054">
    <property type="entry name" value="RIBOSOMAL_S11"/>
    <property type="match status" value="1"/>
</dbReference>
<dbReference type="Pfam" id="PF00411">
    <property type="entry name" value="Ribosomal_S11"/>
    <property type="match status" value="1"/>
</dbReference>
<comment type="subunit">
    <text evidence="2 7">Part of the 30S ribosomal subunit.</text>
</comment>
<keyword evidence="10" id="KW-1185">Reference proteome</keyword>
<comment type="similarity">
    <text evidence="1 7 8">Belongs to the universal ribosomal protein uS11 family.</text>
</comment>
<dbReference type="InterPro" id="IPR001971">
    <property type="entry name" value="Ribosomal_uS11"/>
</dbReference>